<dbReference type="Proteomes" id="UP000017747">
    <property type="component" value="Unassembled WGS sequence"/>
</dbReference>
<dbReference type="OrthoDB" id="7925971at2"/>
<dbReference type="STRING" id="994573.T472_0202460"/>
<dbReference type="eggNOG" id="COG2062">
    <property type="taxonomic scope" value="Bacteria"/>
</dbReference>
<keyword evidence="1" id="KW-0378">Hydrolase</keyword>
<dbReference type="GO" id="GO:0090141">
    <property type="term" value="P:positive regulation of mitochondrial fission"/>
    <property type="evidence" value="ECO:0007669"/>
    <property type="project" value="TreeGrafter"/>
</dbReference>
<keyword evidence="3" id="KW-1185">Reference proteome</keyword>
<dbReference type="InterPro" id="IPR013078">
    <property type="entry name" value="His_Pase_superF_clade-1"/>
</dbReference>
<dbReference type="Gene3D" id="3.40.50.1240">
    <property type="entry name" value="Phosphoglycerate mutase-like"/>
    <property type="match status" value="1"/>
</dbReference>
<sequence>MEIILFRHGSAEEKSFEKSDRDRELTQEGKEKVREAARFVKHKIAAEDKIIIWSSPMVRAVQTAEILSEVLETDKATLHECIASGDFKEFSKELKEETSGVLIAAGHAPSLDEWCECMTGTLVKLDKSGAALIHVESLKSLKGKLVWVLGKNGLKEL</sequence>
<organism evidence="2 3">
    <name type="scientific">Youngiibacter fragilis 232.1</name>
    <dbReference type="NCBI Taxonomy" id="994573"/>
    <lineage>
        <taxon>Bacteria</taxon>
        <taxon>Bacillati</taxon>
        <taxon>Bacillota</taxon>
        <taxon>Clostridia</taxon>
        <taxon>Eubacteriales</taxon>
        <taxon>Clostridiaceae</taxon>
        <taxon>Youngiibacter</taxon>
    </lineage>
</organism>
<evidence type="ECO:0000256" key="1">
    <source>
        <dbReference type="ARBA" id="ARBA00022801"/>
    </source>
</evidence>
<protein>
    <recommendedName>
        <fullName evidence="4">Phosphohistidine phosphatase</fullName>
    </recommendedName>
</protein>
<dbReference type="InterPro" id="IPR029033">
    <property type="entry name" value="His_PPase_superfam"/>
</dbReference>
<dbReference type="EMBL" id="AXUN02000035">
    <property type="protein sequence ID" value="ETA82221.1"/>
    <property type="molecule type" value="Genomic_DNA"/>
</dbReference>
<reference evidence="2 3" key="1">
    <citation type="journal article" date="2014" name="Genome Announc.">
        <title>Genome Sequence of Youngiibacter fragilis, the Type Strain of the Genus Youngiibacter.</title>
        <authorList>
            <person name="Wawrik C.B."/>
            <person name="Callaghan A.V."/>
            <person name="Stamps B.W."/>
            <person name="Wawrik B."/>
        </authorList>
    </citation>
    <scope>NUCLEOTIDE SEQUENCE [LARGE SCALE GENOMIC DNA]</scope>
    <source>
        <strain evidence="2 3">232.1</strain>
    </source>
</reference>
<dbReference type="RefSeq" id="WP_023386868.1">
    <property type="nucleotide sequence ID" value="NZ_AXUN02000035.1"/>
</dbReference>
<accession>V7IA95</accession>
<dbReference type="PANTHER" id="PTHR20935:SF0">
    <property type="entry name" value="SERINE_THREONINE-PROTEIN PHOSPHATASE PGAM5, MITOCHONDRIAL"/>
    <property type="match status" value="1"/>
</dbReference>
<comment type="caution">
    <text evidence="2">The sequence shown here is derived from an EMBL/GenBank/DDBJ whole genome shotgun (WGS) entry which is preliminary data.</text>
</comment>
<gene>
    <name evidence="2" type="ORF">T472_0202460</name>
</gene>
<evidence type="ECO:0000313" key="3">
    <source>
        <dbReference type="Proteomes" id="UP000017747"/>
    </source>
</evidence>
<dbReference type="SMART" id="SM00855">
    <property type="entry name" value="PGAM"/>
    <property type="match status" value="1"/>
</dbReference>
<evidence type="ECO:0000313" key="2">
    <source>
        <dbReference type="EMBL" id="ETA82221.1"/>
    </source>
</evidence>
<proteinExistence type="predicted"/>
<evidence type="ECO:0008006" key="4">
    <source>
        <dbReference type="Google" id="ProtNLM"/>
    </source>
</evidence>
<dbReference type="PANTHER" id="PTHR20935">
    <property type="entry name" value="PHOSPHOGLYCERATE MUTASE-RELATED"/>
    <property type="match status" value="1"/>
</dbReference>
<dbReference type="Pfam" id="PF00300">
    <property type="entry name" value="His_Phos_1"/>
    <property type="match status" value="1"/>
</dbReference>
<dbReference type="GO" id="GO:0004722">
    <property type="term" value="F:protein serine/threonine phosphatase activity"/>
    <property type="evidence" value="ECO:0007669"/>
    <property type="project" value="TreeGrafter"/>
</dbReference>
<name>V7IA95_9CLOT</name>
<dbReference type="AlphaFoldDB" id="V7IA95"/>
<dbReference type="InterPro" id="IPR051021">
    <property type="entry name" value="Mito_Ser/Thr_phosphatase"/>
</dbReference>
<dbReference type="CDD" id="cd07067">
    <property type="entry name" value="HP_PGM_like"/>
    <property type="match status" value="1"/>
</dbReference>
<dbReference type="SUPFAM" id="SSF53254">
    <property type="entry name" value="Phosphoglycerate mutase-like"/>
    <property type="match status" value="1"/>
</dbReference>